<evidence type="ECO:0000313" key="16">
    <source>
        <dbReference type="EMBL" id="KAK9412689.1"/>
    </source>
</evidence>
<evidence type="ECO:0000256" key="13">
    <source>
        <dbReference type="ARBA" id="ARBA00032789"/>
    </source>
</evidence>
<dbReference type="PANTHER" id="PTHR10762:SF1">
    <property type="entry name" value="2-(3-AMINO-3-CARBOXYPROPYL)HISTIDINE SYNTHASE SUBUNIT 1"/>
    <property type="match status" value="1"/>
</dbReference>
<keyword evidence="8" id="KW-0479">Metal-binding</keyword>
<feature type="compositionally biased region" description="Basic and acidic residues" evidence="15">
    <location>
        <begin position="1"/>
        <end position="14"/>
    </location>
</feature>
<proteinExistence type="inferred from homology"/>
<dbReference type="Gene3D" id="3.40.50.11840">
    <property type="entry name" value="Diphthamide synthesis DPH1/DPH2 domain 1"/>
    <property type="match status" value="1"/>
</dbReference>
<evidence type="ECO:0000256" key="10">
    <source>
        <dbReference type="ARBA" id="ARBA00023014"/>
    </source>
</evidence>
<reference evidence="16 17" key="1">
    <citation type="journal article" date="2024" name="Proc. Natl. Acad. Sci. U.S.A.">
        <title>The genetic regulatory architecture and epigenomic basis for age-related changes in rattlesnake venom.</title>
        <authorList>
            <person name="Hogan M.P."/>
            <person name="Holding M.L."/>
            <person name="Nystrom G.S."/>
            <person name="Colston T.J."/>
            <person name="Bartlett D.A."/>
            <person name="Mason A.J."/>
            <person name="Ellsworth S.A."/>
            <person name="Rautsaw R.M."/>
            <person name="Lawrence K.C."/>
            <person name="Strickland J.L."/>
            <person name="He B."/>
            <person name="Fraser P."/>
            <person name="Margres M.J."/>
            <person name="Gilbert D.M."/>
            <person name="Gibbs H.L."/>
            <person name="Parkinson C.L."/>
            <person name="Rokyta D.R."/>
        </authorList>
    </citation>
    <scope>NUCLEOTIDE SEQUENCE [LARGE SCALE GENOMIC DNA]</scope>
    <source>
        <strain evidence="16">DRR0105</strain>
    </source>
</reference>
<evidence type="ECO:0000256" key="14">
    <source>
        <dbReference type="ARBA" id="ARBA00048403"/>
    </source>
</evidence>
<evidence type="ECO:0000256" key="9">
    <source>
        <dbReference type="ARBA" id="ARBA00023004"/>
    </source>
</evidence>
<dbReference type="AlphaFoldDB" id="A0AAW1CDL6"/>
<comment type="similarity">
    <text evidence="3">Belongs to the DPH1/DPH2 family. DPH1 subfamily.</text>
</comment>
<feature type="region of interest" description="Disordered" evidence="15">
    <location>
        <begin position="1"/>
        <end position="21"/>
    </location>
</feature>
<comment type="caution">
    <text evidence="16">The sequence shown here is derived from an EMBL/GenBank/DDBJ whole genome shotgun (WGS) entry which is preliminary data.</text>
</comment>
<dbReference type="SFLD" id="SFLDS00032">
    <property type="entry name" value="Radical_SAM_3-amino-3-carboxyp"/>
    <property type="match status" value="1"/>
</dbReference>
<name>A0AAW1CDL6_CROAD</name>
<gene>
    <name evidence="16" type="ORF">NXF25_003864</name>
</gene>
<comment type="cofactor">
    <cofactor evidence="1">
        <name>[4Fe-4S] cluster</name>
        <dbReference type="ChEBI" id="CHEBI:49883"/>
    </cofactor>
</comment>
<feature type="region of interest" description="Disordered" evidence="15">
    <location>
        <begin position="51"/>
        <end position="212"/>
    </location>
</feature>
<dbReference type="GO" id="GO:0051536">
    <property type="term" value="F:iron-sulfur cluster binding"/>
    <property type="evidence" value="ECO:0007669"/>
    <property type="project" value="UniProtKB-KW"/>
</dbReference>
<dbReference type="GO" id="GO:0017183">
    <property type="term" value="P:protein histidyl modification to diphthamide"/>
    <property type="evidence" value="ECO:0007669"/>
    <property type="project" value="InterPro"/>
</dbReference>
<keyword evidence="17" id="KW-1185">Reference proteome</keyword>
<sequence length="476" mass="50906">MGPGRGPERDRSLMTRDWSGQTGLGLGCDLDPWGFFAGFSRISLWSPRLLQEGEDSPGEWELSTRRSSKQSHQTHCLASPHREVLGITQGLRETEAGAASPPKEPPRGQRRPRPLRGRLAAGSSSSPPQSPVTGARCEPQPKPRGSLVPSRASPSVGSWSPLPSPRSAAVGDYGSCNPQAAAAKRSRGKDRVGGEVDKPGRPPAPPPSPAAAKALCARSGTRCLRPSAGSALLRPAWLGARLVLPPRLHVGTAVMAADGEGGGGPPALVAARRAPRRVAHLIPQEILSDPELQDAVGRLPHNYNFEVYKTVWRVRQAQAKRVALQMPEGLLMFACTLADIVERFTGAEAVVMGDVTYGACCVDDFTARALGADFLVHYGHSCLIPIDPTQGLKMLYVFVDIKIDTAHLVQTLRFNFPPGAQLALVSTIQFASALQAASRELQPDYRVWTPQCKPLSPGELLGCTSPRLAQETDAIV</sequence>
<dbReference type="Gene3D" id="3.40.50.11850">
    <property type="entry name" value="Diphthamide synthesis DPH1/DPH2 domain 2"/>
    <property type="match status" value="1"/>
</dbReference>
<dbReference type="EC" id="2.5.1.108" evidence="4"/>
<dbReference type="PANTHER" id="PTHR10762">
    <property type="entry name" value="DIPHTHAMIDE BIOSYNTHESIS PROTEIN"/>
    <property type="match status" value="1"/>
</dbReference>
<dbReference type="InterPro" id="IPR042263">
    <property type="entry name" value="DPH1/DPH2_1"/>
</dbReference>
<dbReference type="EMBL" id="JAOTOJ010000001">
    <property type="protein sequence ID" value="KAK9412689.1"/>
    <property type="molecule type" value="Genomic_DNA"/>
</dbReference>
<evidence type="ECO:0000256" key="7">
    <source>
        <dbReference type="ARBA" id="ARBA00022691"/>
    </source>
</evidence>
<organism evidence="16 17">
    <name type="scientific">Crotalus adamanteus</name>
    <name type="common">Eastern diamondback rattlesnake</name>
    <dbReference type="NCBI Taxonomy" id="8729"/>
    <lineage>
        <taxon>Eukaryota</taxon>
        <taxon>Metazoa</taxon>
        <taxon>Chordata</taxon>
        <taxon>Craniata</taxon>
        <taxon>Vertebrata</taxon>
        <taxon>Euteleostomi</taxon>
        <taxon>Lepidosauria</taxon>
        <taxon>Squamata</taxon>
        <taxon>Bifurcata</taxon>
        <taxon>Unidentata</taxon>
        <taxon>Episquamata</taxon>
        <taxon>Toxicofera</taxon>
        <taxon>Serpentes</taxon>
        <taxon>Colubroidea</taxon>
        <taxon>Viperidae</taxon>
        <taxon>Crotalinae</taxon>
        <taxon>Crotalus</taxon>
    </lineage>
</organism>
<keyword evidence="6" id="KW-0808">Transferase</keyword>
<dbReference type="InterPro" id="IPR042264">
    <property type="entry name" value="DPH1/DPH2_2"/>
</dbReference>
<evidence type="ECO:0000313" key="17">
    <source>
        <dbReference type="Proteomes" id="UP001474421"/>
    </source>
</evidence>
<dbReference type="FunFam" id="3.40.50.11840:FF:000001">
    <property type="entry name" value="2-(3-amino-3-carboxypropyl)histidine synthase subunit 1"/>
    <property type="match status" value="1"/>
</dbReference>
<dbReference type="Pfam" id="PF01866">
    <property type="entry name" value="Diphthamide_syn"/>
    <property type="match status" value="1"/>
</dbReference>
<dbReference type="GO" id="GO:0090560">
    <property type="term" value="F:2-(3-amino-3-carboxypropyl)histidine synthase activity"/>
    <property type="evidence" value="ECO:0007669"/>
    <property type="project" value="UniProtKB-EC"/>
</dbReference>
<keyword evidence="7" id="KW-0949">S-adenosyl-L-methionine</keyword>
<dbReference type="GO" id="GO:0046872">
    <property type="term" value="F:metal ion binding"/>
    <property type="evidence" value="ECO:0007669"/>
    <property type="project" value="UniProtKB-KW"/>
</dbReference>
<feature type="compositionally biased region" description="Basic and acidic residues" evidence="15">
    <location>
        <begin position="189"/>
        <end position="200"/>
    </location>
</feature>
<keyword evidence="9" id="KW-0408">Iron</keyword>
<protein>
    <recommendedName>
        <fullName evidence="5">2-(3-amino-3-carboxypropyl)histidine synthase subunit 1</fullName>
        <ecNumber evidence="4">2.5.1.108</ecNumber>
    </recommendedName>
    <alternativeName>
        <fullName evidence="12">Diphthamide biosynthesis protein 1</fullName>
    </alternativeName>
    <alternativeName>
        <fullName evidence="13">Diphtheria toxin resistance protein 1</fullName>
    </alternativeName>
    <alternativeName>
        <fullName evidence="11">S-adenosyl-L-methionine:L-histidine 3-amino-3-carboxypropyltransferase 1</fullName>
    </alternativeName>
</protein>
<keyword evidence="10" id="KW-0411">Iron-sulfur</keyword>
<dbReference type="NCBIfam" id="TIGR00322">
    <property type="entry name" value="diphth2_R"/>
    <property type="match status" value="1"/>
</dbReference>
<evidence type="ECO:0000256" key="8">
    <source>
        <dbReference type="ARBA" id="ARBA00022723"/>
    </source>
</evidence>
<evidence type="ECO:0000256" key="5">
    <source>
        <dbReference type="ARBA" id="ARBA00021915"/>
    </source>
</evidence>
<evidence type="ECO:0000256" key="12">
    <source>
        <dbReference type="ARBA" id="ARBA00032574"/>
    </source>
</evidence>
<evidence type="ECO:0000256" key="3">
    <source>
        <dbReference type="ARBA" id="ARBA00010173"/>
    </source>
</evidence>
<dbReference type="Proteomes" id="UP001474421">
    <property type="component" value="Unassembled WGS sequence"/>
</dbReference>
<evidence type="ECO:0000256" key="1">
    <source>
        <dbReference type="ARBA" id="ARBA00001966"/>
    </source>
</evidence>
<evidence type="ECO:0000256" key="2">
    <source>
        <dbReference type="ARBA" id="ARBA00005156"/>
    </source>
</evidence>
<comment type="catalytic activity">
    <reaction evidence="14">
        <text>L-histidyl-[translation elongation factor 2] + S-adenosyl-L-methionine = 2-[(3S)-amino-3-carboxypropyl]-L-histidyl-[translation elongation factor 2] + S-methyl-5'-thioadenosine + H(+)</text>
        <dbReference type="Rhea" id="RHEA:36783"/>
        <dbReference type="Rhea" id="RHEA-COMP:9748"/>
        <dbReference type="Rhea" id="RHEA-COMP:9749"/>
        <dbReference type="ChEBI" id="CHEBI:15378"/>
        <dbReference type="ChEBI" id="CHEBI:17509"/>
        <dbReference type="ChEBI" id="CHEBI:29979"/>
        <dbReference type="ChEBI" id="CHEBI:59789"/>
        <dbReference type="ChEBI" id="CHEBI:73995"/>
        <dbReference type="EC" id="2.5.1.108"/>
    </reaction>
</comment>
<accession>A0AAW1CDL6</accession>
<evidence type="ECO:0000256" key="4">
    <source>
        <dbReference type="ARBA" id="ARBA00012221"/>
    </source>
</evidence>
<evidence type="ECO:0000256" key="11">
    <source>
        <dbReference type="ARBA" id="ARBA00031690"/>
    </source>
</evidence>
<evidence type="ECO:0000256" key="15">
    <source>
        <dbReference type="SAM" id="MobiDB-lite"/>
    </source>
</evidence>
<evidence type="ECO:0000256" key="6">
    <source>
        <dbReference type="ARBA" id="ARBA00022679"/>
    </source>
</evidence>
<feature type="compositionally biased region" description="Low complexity" evidence="15">
    <location>
        <begin position="117"/>
        <end position="127"/>
    </location>
</feature>
<comment type="pathway">
    <text evidence="2">Protein modification; peptidyl-diphthamide biosynthesis.</text>
</comment>
<dbReference type="InterPro" id="IPR016435">
    <property type="entry name" value="DPH1/DPH2"/>
</dbReference>
<dbReference type="PROSITE" id="PS51257">
    <property type="entry name" value="PROKAR_LIPOPROTEIN"/>
    <property type="match status" value="1"/>
</dbReference>